<accession>A0AAP0GAV5</accession>
<dbReference type="AlphaFoldDB" id="A0AAP0GAV5"/>
<dbReference type="Proteomes" id="UP001418222">
    <property type="component" value="Unassembled WGS sequence"/>
</dbReference>
<proteinExistence type="predicted"/>
<dbReference type="EMBL" id="JBBWWQ010000004">
    <property type="protein sequence ID" value="KAK8948797.1"/>
    <property type="molecule type" value="Genomic_DNA"/>
</dbReference>
<evidence type="ECO:0000313" key="3">
    <source>
        <dbReference type="Proteomes" id="UP001418222"/>
    </source>
</evidence>
<organism evidence="2 3">
    <name type="scientific">Platanthera zijinensis</name>
    <dbReference type="NCBI Taxonomy" id="2320716"/>
    <lineage>
        <taxon>Eukaryota</taxon>
        <taxon>Viridiplantae</taxon>
        <taxon>Streptophyta</taxon>
        <taxon>Embryophyta</taxon>
        <taxon>Tracheophyta</taxon>
        <taxon>Spermatophyta</taxon>
        <taxon>Magnoliopsida</taxon>
        <taxon>Liliopsida</taxon>
        <taxon>Asparagales</taxon>
        <taxon>Orchidaceae</taxon>
        <taxon>Orchidoideae</taxon>
        <taxon>Orchideae</taxon>
        <taxon>Orchidinae</taxon>
        <taxon>Platanthera</taxon>
    </lineage>
</organism>
<protein>
    <submittedName>
        <fullName evidence="2">Uncharacterized protein</fullName>
    </submittedName>
</protein>
<name>A0AAP0GAV5_9ASPA</name>
<feature type="compositionally biased region" description="Low complexity" evidence="1">
    <location>
        <begin position="9"/>
        <end position="19"/>
    </location>
</feature>
<evidence type="ECO:0000256" key="1">
    <source>
        <dbReference type="SAM" id="MobiDB-lite"/>
    </source>
</evidence>
<keyword evidence="3" id="KW-1185">Reference proteome</keyword>
<feature type="region of interest" description="Disordered" evidence="1">
    <location>
        <begin position="1"/>
        <end position="33"/>
    </location>
</feature>
<evidence type="ECO:0000313" key="2">
    <source>
        <dbReference type="EMBL" id="KAK8948797.1"/>
    </source>
</evidence>
<feature type="region of interest" description="Disordered" evidence="1">
    <location>
        <begin position="141"/>
        <end position="168"/>
    </location>
</feature>
<dbReference type="PANTHER" id="PTHR33544:SF15">
    <property type="entry name" value="OS06G0256800 PROTEIN"/>
    <property type="match status" value="1"/>
</dbReference>
<sequence length="186" mass="19400">MDLTADFFPSSSNSSPSSSDLDTESTGSFFPDRSTTLGTLMGLTSPVISASRDWIPSGRRIEVPASIAGGGGVVDQKPKVRRPIGSGWWRLCRGDMGPTTLEEFLRTERRLGAAEGDFLSGGEAAGDHEVVGAGKLFEDGRVLPPAPPLAPTSSDGRRRRREGETTAGSIARLPVLIAGICGGGEG</sequence>
<gene>
    <name evidence="2" type="ORF">KSP39_PZI005235</name>
</gene>
<reference evidence="2 3" key="1">
    <citation type="journal article" date="2022" name="Nat. Plants">
        <title>Genomes of leafy and leafless Platanthera orchids illuminate the evolution of mycoheterotrophy.</title>
        <authorList>
            <person name="Li M.H."/>
            <person name="Liu K.W."/>
            <person name="Li Z."/>
            <person name="Lu H.C."/>
            <person name="Ye Q.L."/>
            <person name="Zhang D."/>
            <person name="Wang J.Y."/>
            <person name="Li Y.F."/>
            <person name="Zhong Z.M."/>
            <person name="Liu X."/>
            <person name="Yu X."/>
            <person name="Liu D.K."/>
            <person name="Tu X.D."/>
            <person name="Liu B."/>
            <person name="Hao Y."/>
            <person name="Liao X.Y."/>
            <person name="Jiang Y.T."/>
            <person name="Sun W.H."/>
            <person name="Chen J."/>
            <person name="Chen Y.Q."/>
            <person name="Ai Y."/>
            <person name="Zhai J.W."/>
            <person name="Wu S.S."/>
            <person name="Zhou Z."/>
            <person name="Hsiao Y.Y."/>
            <person name="Wu W.L."/>
            <person name="Chen Y.Y."/>
            <person name="Lin Y.F."/>
            <person name="Hsu J.L."/>
            <person name="Li C.Y."/>
            <person name="Wang Z.W."/>
            <person name="Zhao X."/>
            <person name="Zhong W.Y."/>
            <person name="Ma X.K."/>
            <person name="Ma L."/>
            <person name="Huang J."/>
            <person name="Chen G.Z."/>
            <person name="Huang M.Z."/>
            <person name="Huang L."/>
            <person name="Peng D.H."/>
            <person name="Luo Y.B."/>
            <person name="Zou S.Q."/>
            <person name="Chen S.P."/>
            <person name="Lan S."/>
            <person name="Tsai W.C."/>
            <person name="Van de Peer Y."/>
            <person name="Liu Z.J."/>
        </authorList>
    </citation>
    <scope>NUCLEOTIDE SEQUENCE [LARGE SCALE GENOMIC DNA]</scope>
    <source>
        <strain evidence="2">Lor287</strain>
    </source>
</reference>
<comment type="caution">
    <text evidence="2">The sequence shown here is derived from an EMBL/GenBank/DDBJ whole genome shotgun (WGS) entry which is preliminary data.</text>
</comment>
<dbReference type="InterPro" id="IPR040344">
    <property type="entry name" value="At3g17950-like"/>
</dbReference>
<dbReference type="PANTHER" id="PTHR33544">
    <property type="entry name" value="DUF4005 DOMAIN-CONTAINING PROTEIN-RELATED"/>
    <property type="match status" value="1"/>
</dbReference>